<keyword evidence="3 5" id="KW-1133">Transmembrane helix</keyword>
<evidence type="ECO:0000256" key="1">
    <source>
        <dbReference type="ARBA" id="ARBA00004141"/>
    </source>
</evidence>
<evidence type="ECO:0000259" key="6">
    <source>
        <dbReference type="PROSITE" id="PS50850"/>
    </source>
</evidence>
<evidence type="ECO:0000256" key="5">
    <source>
        <dbReference type="SAM" id="Phobius"/>
    </source>
</evidence>
<proteinExistence type="predicted"/>
<evidence type="ECO:0000256" key="2">
    <source>
        <dbReference type="ARBA" id="ARBA00022692"/>
    </source>
</evidence>
<accession>X1PPC4</accession>
<organism evidence="7">
    <name type="scientific">marine sediment metagenome</name>
    <dbReference type="NCBI Taxonomy" id="412755"/>
    <lineage>
        <taxon>unclassified sequences</taxon>
        <taxon>metagenomes</taxon>
        <taxon>ecological metagenomes</taxon>
    </lineage>
</organism>
<dbReference type="GO" id="GO:0022857">
    <property type="term" value="F:transmembrane transporter activity"/>
    <property type="evidence" value="ECO:0007669"/>
    <property type="project" value="InterPro"/>
</dbReference>
<dbReference type="PROSITE" id="PS00216">
    <property type="entry name" value="SUGAR_TRANSPORT_1"/>
    <property type="match status" value="1"/>
</dbReference>
<dbReference type="InterPro" id="IPR020846">
    <property type="entry name" value="MFS_dom"/>
</dbReference>
<dbReference type="InterPro" id="IPR036259">
    <property type="entry name" value="MFS_trans_sf"/>
</dbReference>
<dbReference type="InterPro" id="IPR005829">
    <property type="entry name" value="Sugar_transporter_CS"/>
</dbReference>
<reference evidence="7" key="1">
    <citation type="journal article" date="2014" name="Front. Microbiol.">
        <title>High frequency of phylogenetically diverse reductive dehalogenase-homologous genes in deep subseafloor sedimentary metagenomes.</title>
        <authorList>
            <person name="Kawai M."/>
            <person name="Futagami T."/>
            <person name="Toyoda A."/>
            <person name="Takaki Y."/>
            <person name="Nishi S."/>
            <person name="Hori S."/>
            <person name="Arai W."/>
            <person name="Tsubouchi T."/>
            <person name="Morono Y."/>
            <person name="Uchiyama I."/>
            <person name="Ito T."/>
            <person name="Fujiyama A."/>
            <person name="Inagaki F."/>
            <person name="Takami H."/>
        </authorList>
    </citation>
    <scope>NUCLEOTIDE SEQUENCE</scope>
    <source>
        <strain evidence="7">Expedition CK06-06</strain>
    </source>
</reference>
<feature type="non-terminal residue" evidence="7">
    <location>
        <position position="74"/>
    </location>
</feature>
<keyword evidence="4 5" id="KW-0472">Membrane</keyword>
<keyword evidence="2 5" id="KW-0812">Transmembrane</keyword>
<evidence type="ECO:0000313" key="7">
    <source>
        <dbReference type="EMBL" id="GAI44371.1"/>
    </source>
</evidence>
<dbReference type="SUPFAM" id="SSF103473">
    <property type="entry name" value="MFS general substrate transporter"/>
    <property type="match status" value="1"/>
</dbReference>
<gene>
    <name evidence="7" type="ORF">S06H3_45038</name>
</gene>
<evidence type="ECO:0000256" key="3">
    <source>
        <dbReference type="ARBA" id="ARBA00022989"/>
    </source>
</evidence>
<feature type="domain" description="Major facilitator superfamily (MFS) profile" evidence="6">
    <location>
        <begin position="1"/>
        <end position="74"/>
    </location>
</feature>
<feature type="transmembrane region" description="Helical" evidence="5">
    <location>
        <begin position="46"/>
        <end position="68"/>
    </location>
</feature>
<evidence type="ECO:0000256" key="4">
    <source>
        <dbReference type="ARBA" id="ARBA00023136"/>
    </source>
</evidence>
<dbReference type="GO" id="GO:0016020">
    <property type="term" value="C:membrane"/>
    <property type="evidence" value="ECO:0007669"/>
    <property type="project" value="UniProtKB-SubCell"/>
</dbReference>
<comment type="caution">
    <text evidence="7">The sequence shown here is derived from an EMBL/GenBank/DDBJ whole genome shotgun (WGS) entry which is preliminary data.</text>
</comment>
<dbReference type="PROSITE" id="PS50850">
    <property type="entry name" value="MFS"/>
    <property type="match status" value="1"/>
</dbReference>
<protein>
    <recommendedName>
        <fullName evidence="6">Major facilitator superfamily (MFS) profile domain-containing protein</fullName>
    </recommendedName>
</protein>
<dbReference type="Gene3D" id="1.20.1250.20">
    <property type="entry name" value="MFS general substrate transporter like domains"/>
    <property type="match status" value="1"/>
</dbReference>
<comment type="subcellular location">
    <subcellularLocation>
        <location evidence="1">Membrane</location>
        <topology evidence="1">Multi-pass membrane protein</topology>
    </subcellularLocation>
</comment>
<dbReference type="EMBL" id="BARV01028074">
    <property type="protein sequence ID" value="GAI44371.1"/>
    <property type="molecule type" value="Genomic_DNA"/>
</dbReference>
<name>X1PPC4_9ZZZZ</name>
<dbReference type="AlphaFoldDB" id="X1PPC4"/>
<sequence length="74" mass="7656">MIQVGMILLVAGLCSAISQALGGVLSDRFGRRPILLIATLVSVFSFSGLAVLIGISAPVWAIAIIYIAGRSILT</sequence>